<accession>A0ABN2Y4Z9</accession>
<reference evidence="1 2" key="1">
    <citation type="journal article" date="2019" name="Int. J. Syst. Evol. Microbiol.">
        <title>The Global Catalogue of Microorganisms (GCM) 10K type strain sequencing project: providing services to taxonomists for standard genome sequencing and annotation.</title>
        <authorList>
            <consortium name="The Broad Institute Genomics Platform"/>
            <consortium name="The Broad Institute Genome Sequencing Center for Infectious Disease"/>
            <person name="Wu L."/>
            <person name="Ma J."/>
        </authorList>
    </citation>
    <scope>NUCLEOTIDE SEQUENCE [LARGE SCALE GENOMIC DNA]</scope>
    <source>
        <strain evidence="1 2">JCM 14559</strain>
    </source>
</reference>
<evidence type="ECO:0000313" key="2">
    <source>
        <dbReference type="Proteomes" id="UP001500897"/>
    </source>
</evidence>
<gene>
    <name evidence="1" type="ORF">GCM10009759_71270</name>
</gene>
<sequence>MKHRARTSSPARKAYYDAASYRRWAARQIGPRAVGGFYRSAFSDVVYEVLAIEPGPRPQWPTWKITTRQLGESTSRWHCAAWDERDHIVALPGEEALTFWAEHTLARPAESDGALLEQRHVLDEAAHPATVAALHQLARTARLPQTA</sequence>
<keyword evidence="2" id="KW-1185">Reference proteome</keyword>
<dbReference type="Proteomes" id="UP001500897">
    <property type="component" value="Unassembled WGS sequence"/>
</dbReference>
<evidence type="ECO:0000313" key="1">
    <source>
        <dbReference type="EMBL" id="GAA2121494.1"/>
    </source>
</evidence>
<comment type="caution">
    <text evidence="1">The sequence shown here is derived from an EMBL/GenBank/DDBJ whole genome shotgun (WGS) entry which is preliminary data.</text>
</comment>
<name>A0ABN2Y4Z9_9ACTN</name>
<dbReference type="EMBL" id="BAAANS010000078">
    <property type="protein sequence ID" value="GAA2121494.1"/>
    <property type="molecule type" value="Genomic_DNA"/>
</dbReference>
<organism evidence="1 2">
    <name type="scientific">Kitasatospora saccharophila</name>
    <dbReference type="NCBI Taxonomy" id="407973"/>
    <lineage>
        <taxon>Bacteria</taxon>
        <taxon>Bacillati</taxon>
        <taxon>Actinomycetota</taxon>
        <taxon>Actinomycetes</taxon>
        <taxon>Kitasatosporales</taxon>
        <taxon>Streptomycetaceae</taxon>
        <taxon>Kitasatospora</taxon>
    </lineage>
</organism>
<protein>
    <submittedName>
        <fullName evidence="1">Uncharacterized protein</fullName>
    </submittedName>
</protein>
<dbReference type="RefSeq" id="WP_344558366.1">
    <property type="nucleotide sequence ID" value="NZ_BAAANS010000078.1"/>
</dbReference>
<proteinExistence type="predicted"/>